<evidence type="ECO:0000313" key="2">
    <source>
        <dbReference type="EMBL" id="EQD38208.1"/>
    </source>
</evidence>
<comment type="caution">
    <text evidence="2">The sequence shown here is derived from an EMBL/GenBank/DDBJ whole genome shotgun (WGS) entry which is preliminary data.</text>
</comment>
<reference evidence="2" key="1">
    <citation type="submission" date="2013-08" db="EMBL/GenBank/DDBJ databases">
        <authorList>
            <person name="Mendez C."/>
            <person name="Richter M."/>
            <person name="Ferrer M."/>
            <person name="Sanchez J."/>
        </authorList>
    </citation>
    <scope>NUCLEOTIDE SEQUENCE</scope>
</reference>
<dbReference type="PANTHER" id="PTHR40034">
    <property type="entry name" value="BSL5891 PROTEIN"/>
    <property type="match status" value="1"/>
</dbReference>
<keyword evidence="1" id="KW-0812">Transmembrane</keyword>
<name>T0YYS9_9ZZZZ</name>
<feature type="transmembrane region" description="Helical" evidence="1">
    <location>
        <begin position="45"/>
        <end position="66"/>
    </location>
</feature>
<gene>
    <name evidence="2" type="ORF">B1B_15924</name>
</gene>
<feature type="transmembrane region" description="Helical" evidence="1">
    <location>
        <begin position="14"/>
        <end position="33"/>
    </location>
</feature>
<accession>T0YYS9</accession>
<keyword evidence="1" id="KW-1133">Transmembrane helix</keyword>
<dbReference type="PANTHER" id="PTHR40034:SF1">
    <property type="entry name" value="BSL5891 PROTEIN"/>
    <property type="match status" value="1"/>
</dbReference>
<evidence type="ECO:0000256" key="1">
    <source>
        <dbReference type="SAM" id="Phobius"/>
    </source>
</evidence>
<keyword evidence="1" id="KW-0472">Membrane</keyword>
<protein>
    <submittedName>
        <fullName evidence="2">Uncharacterized protein</fullName>
    </submittedName>
</protein>
<dbReference type="AlphaFoldDB" id="T0YYS9"/>
<proteinExistence type="predicted"/>
<dbReference type="EMBL" id="AUZY01010593">
    <property type="protein sequence ID" value="EQD38208.1"/>
    <property type="molecule type" value="Genomic_DNA"/>
</dbReference>
<dbReference type="Pfam" id="PF11755">
    <property type="entry name" value="DUF3311"/>
    <property type="match status" value="1"/>
</dbReference>
<dbReference type="InterPro" id="IPR021741">
    <property type="entry name" value="DUF3311"/>
</dbReference>
<organism evidence="2">
    <name type="scientific">mine drainage metagenome</name>
    <dbReference type="NCBI Taxonomy" id="410659"/>
    <lineage>
        <taxon>unclassified sequences</taxon>
        <taxon>metagenomes</taxon>
        <taxon>ecological metagenomes</taxon>
    </lineage>
</organism>
<sequence length="72" mass="8577">MTIRQSSSGIHPRLWWRLLLLVPIIATLWVPWYNHLDPTFIGIPFLYWYLLMWVPLSAVCSAVVYFKTRDLT</sequence>
<reference evidence="2" key="2">
    <citation type="journal article" date="2014" name="ISME J.">
        <title>Microbial stratification in low pH oxic and suboxic macroscopic growths along an acid mine drainage.</title>
        <authorList>
            <person name="Mendez-Garcia C."/>
            <person name="Mesa V."/>
            <person name="Sprenger R.R."/>
            <person name="Richter M."/>
            <person name="Diez M.S."/>
            <person name="Solano J."/>
            <person name="Bargiela R."/>
            <person name="Golyshina O.V."/>
            <person name="Manteca A."/>
            <person name="Ramos J.L."/>
            <person name="Gallego J.R."/>
            <person name="Llorente I."/>
            <person name="Martins Dos Santos V.A."/>
            <person name="Jensen O.N."/>
            <person name="Pelaez A.I."/>
            <person name="Sanchez J."/>
            <person name="Ferrer M."/>
        </authorList>
    </citation>
    <scope>NUCLEOTIDE SEQUENCE</scope>
</reference>